<protein>
    <submittedName>
        <fullName evidence="2">ATP-grasp-modified RiPP</fullName>
    </submittedName>
</protein>
<dbReference type="EMBL" id="JAEKOZ010000056">
    <property type="protein sequence ID" value="MBJ3813226.1"/>
    <property type="molecule type" value="Genomic_DNA"/>
</dbReference>
<proteinExistence type="predicted"/>
<dbReference type="Pfam" id="PF14408">
    <property type="entry name" value="Actino_peptide"/>
    <property type="match status" value="1"/>
</dbReference>
<evidence type="ECO:0000256" key="1">
    <source>
        <dbReference type="SAM" id="MobiDB-lite"/>
    </source>
</evidence>
<feature type="compositionally biased region" description="Basic and acidic residues" evidence="1">
    <location>
        <begin position="51"/>
        <end position="63"/>
    </location>
</feature>
<dbReference type="NCBIfam" id="TIGR04186">
    <property type="entry name" value="GRASP_targ"/>
    <property type="match status" value="1"/>
</dbReference>
<feature type="region of interest" description="Disordered" evidence="1">
    <location>
        <begin position="51"/>
        <end position="83"/>
    </location>
</feature>
<accession>A0ABS0XJR0</accession>
<name>A0ABS0XJR0_9ACTN</name>
<organism evidence="2 3">
    <name type="scientific">Streptomyces flavofungini</name>
    <dbReference type="NCBI Taxonomy" id="68200"/>
    <lineage>
        <taxon>Bacteria</taxon>
        <taxon>Bacillati</taxon>
        <taxon>Actinomycetota</taxon>
        <taxon>Actinomycetes</taxon>
        <taxon>Kitasatosporales</taxon>
        <taxon>Streptomycetaceae</taxon>
        <taxon>Streptomyces</taxon>
    </lineage>
</organism>
<feature type="compositionally biased region" description="Acidic residues" evidence="1">
    <location>
        <begin position="70"/>
        <end position="83"/>
    </location>
</feature>
<evidence type="ECO:0000313" key="3">
    <source>
        <dbReference type="Proteomes" id="UP000634780"/>
    </source>
</evidence>
<dbReference type="Proteomes" id="UP000634780">
    <property type="component" value="Unassembled WGS sequence"/>
</dbReference>
<sequence length="83" mass="9193">MHEYAPTPWGLKRMRPFPDAVVLPAARVVLDPATQTGRWVDADGFEVPVLDRHKRSETSKETATKTSLDGEPDEGTDQEGDTD</sequence>
<reference evidence="2 3" key="1">
    <citation type="submission" date="2020-12" db="EMBL/GenBank/DDBJ databases">
        <title>Streptomyces typhae sp. nov., a novel endophytic actinomycete isolated from the root of cattail pollen (Typha angustifolia L.).</title>
        <authorList>
            <person name="Peng C."/>
            <person name="Liu C."/>
        </authorList>
    </citation>
    <scope>NUCLEOTIDE SEQUENCE [LARGE SCALE GENOMIC DNA]</scope>
    <source>
        <strain evidence="2 3">JCM 4753</strain>
    </source>
</reference>
<comment type="caution">
    <text evidence="2">The sequence shown here is derived from an EMBL/GenBank/DDBJ whole genome shotgun (WGS) entry which is preliminary data.</text>
</comment>
<keyword evidence="3" id="KW-1185">Reference proteome</keyword>
<gene>
    <name evidence="2" type="primary">tgmA</name>
    <name evidence="2" type="ORF">JGB26_40305</name>
</gene>
<dbReference type="InterPro" id="IPR025843">
    <property type="entry name" value="Actino_peptide"/>
</dbReference>
<evidence type="ECO:0000313" key="2">
    <source>
        <dbReference type="EMBL" id="MBJ3813226.1"/>
    </source>
</evidence>
<dbReference type="InterPro" id="IPR026496">
    <property type="entry name" value="GRASP_targ"/>
</dbReference>